<evidence type="ECO:0000256" key="3">
    <source>
        <dbReference type="ARBA" id="ARBA00022490"/>
    </source>
</evidence>
<dbReference type="RefSeq" id="WP_241058268.1">
    <property type="nucleotide sequence ID" value="NZ_JAKWJU010000002.1"/>
</dbReference>
<dbReference type="Gene3D" id="3.40.50.300">
    <property type="entry name" value="P-loop containing nucleotide triphosphate hydrolases"/>
    <property type="match status" value="2"/>
</dbReference>
<feature type="domain" description="DOD-type homing endonuclease" evidence="8">
    <location>
        <begin position="366"/>
        <end position="507"/>
    </location>
</feature>
<comment type="similarity">
    <text evidence="2">Belongs to the PhoH family.</text>
</comment>
<proteinExistence type="inferred from homology"/>
<dbReference type="InterPro" id="IPR051451">
    <property type="entry name" value="PhoH2-like"/>
</dbReference>
<keyword evidence="4" id="KW-0547">Nucleotide-binding</keyword>
<dbReference type="PANTHER" id="PTHR30473">
    <property type="entry name" value="PROTEIN PHOH"/>
    <property type="match status" value="1"/>
</dbReference>
<dbReference type="SUPFAM" id="SSF51294">
    <property type="entry name" value="Hedgehog/intein (Hint) domain"/>
    <property type="match status" value="1"/>
</dbReference>
<keyword evidence="10" id="KW-1185">Reference proteome</keyword>
<dbReference type="Gene3D" id="2.170.16.10">
    <property type="entry name" value="Hedgehog/Intein (Hint) domain"/>
    <property type="match status" value="1"/>
</dbReference>
<protein>
    <recommendedName>
        <fullName evidence="6">PhoH-like protein</fullName>
    </recommendedName>
</protein>
<keyword evidence="3" id="KW-0963">Cytoplasm</keyword>
<dbReference type="Pfam" id="PF02562">
    <property type="entry name" value="PhoH"/>
    <property type="match status" value="2"/>
</dbReference>
<name>A0ABS9SVJ4_9ACTN</name>
<dbReference type="InterPro" id="IPR003714">
    <property type="entry name" value="PhoH"/>
</dbReference>
<gene>
    <name evidence="9" type="ORF">MMA15_07195</name>
</gene>
<organism evidence="9 10">
    <name type="scientific">Streptomyces marispadix</name>
    <dbReference type="NCBI Taxonomy" id="2922868"/>
    <lineage>
        <taxon>Bacteria</taxon>
        <taxon>Bacillati</taxon>
        <taxon>Actinomycetota</taxon>
        <taxon>Actinomycetes</taxon>
        <taxon>Kitasatosporales</taxon>
        <taxon>Streptomycetaceae</taxon>
        <taxon>Streptomyces</taxon>
    </lineage>
</organism>
<keyword evidence="5" id="KW-0067">ATP-binding</keyword>
<comment type="subcellular location">
    <subcellularLocation>
        <location evidence="1">Cytoplasm</location>
    </subcellularLocation>
</comment>
<dbReference type="InterPro" id="IPR027434">
    <property type="entry name" value="Homing_endonucl"/>
</dbReference>
<evidence type="ECO:0000256" key="2">
    <source>
        <dbReference type="ARBA" id="ARBA00010393"/>
    </source>
</evidence>
<evidence type="ECO:0000256" key="7">
    <source>
        <dbReference type="SAM" id="MobiDB-lite"/>
    </source>
</evidence>
<evidence type="ECO:0000256" key="6">
    <source>
        <dbReference type="ARBA" id="ARBA00039970"/>
    </source>
</evidence>
<evidence type="ECO:0000313" key="9">
    <source>
        <dbReference type="EMBL" id="MCH6160213.1"/>
    </source>
</evidence>
<dbReference type="PANTHER" id="PTHR30473:SF1">
    <property type="entry name" value="PHOH-LIKE PROTEIN"/>
    <property type="match status" value="1"/>
</dbReference>
<dbReference type="Proteomes" id="UP001166784">
    <property type="component" value="Unassembled WGS sequence"/>
</dbReference>
<dbReference type="Gene3D" id="3.10.28.10">
    <property type="entry name" value="Homing endonucleases"/>
    <property type="match status" value="1"/>
</dbReference>
<evidence type="ECO:0000256" key="5">
    <source>
        <dbReference type="ARBA" id="ARBA00022840"/>
    </source>
</evidence>
<dbReference type="SUPFAM" id="SSF52540">
    <property type="entry name" value="P-loop containing nucleoside triphosphate hydrolases"/>
    <property type="match status" value="2"/>
</dbReference>
<dbReference type="SUPFAM" id="SSF55608">
    <property type="entry name" value="Homing endonucleases"/>
    <property type="match status" value="1"/>
</dbReference>
<comment type="caution">
    <text evidence="9">The sequence shown here is derived from an EMBL/GenBank/DDBJ whole genome shotgun (WGS) entry which is preliminary data.</text>
</comment>
<dbReference type="PROSITE" id="PS50819">
    <property type="entry name" value="INTEIN_ENDONUCLEASE"/>
    <property type="match status" value="1"/>
</dbReference>
<accession>A0ABS9SVJ4</accession>
<evidence type="ECO:0000256" key="4">
    <source>
        <dbReference type="ARBA" id="ARBA00022741"/>
    </source>
</evidence>
<dbReference type="Pfam" id="PF14528">
    <property type="entry name" value="LAGLIDADG_3"/>
    <property type="match status" value="1"/>
</dbReference>
<evidence type="ECO:0000313" key="10">
    <source>
        <dbReference type="Proteomes" id="UP001166784"/>
    </source>
</evidence>
<evidence type="ECO:0000259" key="8">
    <source>
        <dbReference type="PROSITE" id="PS50819"/>
    </source>
</evidence>
<dbReference type="EMBL" id="JAKWJU010000002">
    <property type="protein sequence ID" value="MCH6160213.1"/>
    <property type="molecule type" value="Genomic_DNA"/>
</dbReference>
<feature type="region of interest" description="Disordered" evidence="7">
    <location>
        <begin position="703"/>
        <end position="756"/>
    </location>
</feature>
<evidence type="ECO:0000256" key="1">
    <source>
        <dbReference type="ARBA" id="ARBA00004496"/>
    </source>
</evidence>
<dbReference type="InterPro" id="IPR027417">
    <property type="entry name" value="P-loop_NTPase"/>
</dbReference>
<sequence length="756" mass="81927">MTQTTTNQAGSSQAPQATARFTVPAKHPMVTVLGSGDSLLRVIEQAFPAADIHVRGNEISASGEAAEVDLIQRLFDEMMLVLRTGQPMTEDAVERSISMLRDQQDGTGAATETPAEVLTQNILSNRGRTIRPKTLNQKRYVDAIDKHTVVFGIGPAGTGKTYLAMAKAVQALQSKQVNRIILTRPAVEAGERLGFLPGTLYEKIDPYLRPLYDALHDMLDPDSIPRLMAAGTIEVAPLAYMRGRAQPVFTKVLTPDGWRPIGELQVGDLVTGSDGEPTPVLGVYPQGEKDIYRVTAQDGSWTLCCGEHLWTVRTASDRRRDRPWRVLETKEMAGSLRAAHARRYELPMLTAPAAFPEREVPMDPYALGLLLGDGGITGTTTPSFSTEDPELAEALEAALPGVAVRHKSGPDYVLNRVKAPGDVVTLENPVTGVMRQLDLLGSRSNTKLVPEVFLHNSAEVRLALLQGLLDSDGGPVVQADRTCRVQYTTTSILLRDDVVSLVQSLGGVAYTRRRAAAGRAPGRVRNRRVPYRYDAHVLDIRLPEGVEPFRLARKREKYHAAGGGGRPMRFVDTIEPAGREEAVCIQVGAEDSLYVTQDYLLTHNTLNDAFIILDEAQNTNPEQMKMFLTRLGFDSKIVITGDVTQVDLPGGTRSGLRQVREILDGVDDVHFSMLDSSDVVRHKLVSRIVDAYERYDVRNGTDAAAHVPTAGRGSGGKAGDRQGRGGGSANGAPDTHSGPAHGGPGRGDSGHSHGKH</sequence>
<dbReference type="InterPro" id="IPR004860">
    <property type="entry name" value="LAGLIDADG_dom"/>
</dbReference>
<reference evidence="9" key="1">
    <citation type="submission" date="2022-03" db="EMBL/GenBank/DDBJ databases">
        <authorList>
            <person name="Santos J.D.N."/>
            <person name="Kallscheuer N."/>
            <person name="Jogler C."/>
            <person name="Lage O.M."/>
        </authorList>
    </citation>
    <scope>NUCLEOTIDE SEQUENCE</scope>
    <source>
        <strain evidence="9">M600PL45_2</strain>
    </source>
</reference>
<reference evidence="9" key="2">
    <citation type="journal article" date="2023" name="Int. J. Syst. Evol. Microbiol.">
        <title>Streptomyces marispadix sp. nov., isolated from marine beach sediment of the Northern Coast of Portugal.</title>
        <authorList>
            <person name="dos Santos J.D.N."/>
            <person name="Vitorino I.R."/>
            <person name="Kallscheuer N."/>
            <person name="Srivastava A."/>
            <person name="Krautwurst S."/>
            <person name="Marz M."/>
            <person name="Jogler C."/>
            <person name="Lobo Da Cunha A."/>
            <person name="Catita J."/>
            <person name="Goncalves H."/>
            <person name="Gonzalez I."/>
            <person name="Reyes F."/>
            <person name="Lage O.M."/>
        </authorList>
    </citation>
    <scope>NUCLEOTIDE SEQUENCE</scope>
    <source>
        <strain evidence="9">M600PL45_2</strain>
    </source>
</reference>
<dbReference type="InterPro" id="IPR004042">
    <property type="entry name" value="Intein_endonuc_central"/>
</dbReference>
<dbReference type="InterPro" id="IPR036844">
    <property type="entry name" value="Hint_dom_sf"/>
</dbReference>